<gene>
    <name evidence="1" type="ORF">E2C01_019977</name>
</gene>
<name>A0A5B7E0V3_PORTR</name>
<comment type="caution">
    <text evidence="1">The sequence shown here is derived from an EMBL/GenBank/DDBJ whole genome shotgun (WGS) entry which is preliminary data.</text>
</comment>
<protein>
    <submittedName>
        <fullName evidence="1">Uncharacterized protein</fullName>
    </submittedName>
</protein>
<evidence type="ECO:0000313" key="1">
    <source>
        <dbReference type="EMBL" id="MPC26826.1"/>
    </source>
</evidence>
<proteinExistence type="predicted"/>
<dbReference type="Proteomes" id="UP000324222">
    <property type="component" value="Unassembled WGS sequence"/>
</dbReference>
<accession>A0A5B7E0V3</accession>
<reference evidence="1 2" key="1">
    <citation type="submission" date="2019-05" db="EMBL/GenBank/DDBJ databases">
        <title>Another draft genome of Portunus trituberculatus and its Hox gene families provides insights of decapod evolution.</title>
        <authorList>
            <person name="Jeong J.-H."/>
            <person name="Song I."/>
            <person name="Kim S."/>
            <person name="Choi T."/>
            <person name="Kim D."/>
            <person name="Ryu S."/>
            <person name="Kim W."/>
        </authorList>
    </citation>
    <scope>NUCLEOTIDE SEQUENCE [LARGE SCALE GENOMIC DNA]</scope>
    <source>
        <tissue evidence="1">Muscle</tissue>
    </source>
</reference>
<keyword evidence="2" id="KW-1185">Reference proteome</keyword>
<organism evidence="1 2">
    <name type="scientific">Portunus trituberculatus</name>
    <name type="common">Swimming crab</name>
    <name type="synonym">Neptunus trituberculatus</name>
    <dbReference type="NCBI Taxonomy" id="210409"/>
    <lineage>
        <taxon>Eukaryota</taxon>
        <taxon>Metazoa</taxon>
        <taxon>Ecdysozoa</taxon>
        <taxon>Arthropoda</taxon>
        <taxon>Crustacea</taxon>
        <taxon>Multicrustacea</taxon>
        <taxon>Malacostraca</taxon>
        <taxon>Eumalacostraca</taxon>
        <taxon>Eucarida</taxon>
        <taxon>Decapoda</taxon>
        <taxon>Pleocyemata</taxon>
        <taxon>Brachyura</taxon>
        <taxon>Eubrachyura</taxon>
        <taxon>Portunoidea</taxon>
        <taxon>Portunidae</taxon>
        <taxon>Portuninae</taxon>
        <taxon>Portunus</taxon>
    </lineage>
</organism>
<dbReference type="AlphaFoldDB" id="A0A5B7E0V3"/>
<dbReference type="EMBL" id="VSRR010001657">
    <property type="protein sequence ID" value="MPC26826.1"/>
    <property type="molecule type" value="Genomic_DNA"/>
</dbReference>
<sequence length="98" mass="10353">MSDCTGDCMASVKTHVGAAERHEAAAGPPQSATAYAAPITSARASLVLQRPLSANARVVQPRLVCRTEKDCVWREDGALNSLTTAVLACRVAECRGRQ</sequence>
<evidence type="ECO:0000313" key="2">
    <source>
        <dbReference type="Proteomes" id="UP000324222"/>
    </source>
</evidence>